<organism evidence="2 3">
    <name type="scientific">Tachysurus vachellii</name>
    <name type="common">Darkbarbel catfish</name>
    <name type="synonym">Pelteobagrus vachellii</name>
    <dbReference type="NCBI Taxonomy" id="175792"/>
    <lineage>
        <taxon>Eukaryota</taxon>
        <taxon>Metazoa</taxon>
        <taxon>Chordata</taxon>
        <taxon>Craniata</taxon>
        <taxon>Vertebrata</taxon>
        <taxon>Euteleostomi</taxon>
        <taxon>Actinopterygii</taxon>
        <taxon>Neopterygii</taxon>
        <taxon>Teleostei</taxon>
        <taxon>Ostariophysi</taxon>
        <taxon>Siluriformes</taxon>
        <taxon>Bagridae</taxon>
        <taxon>Tachysurus</taxon>
    </lineage>
</organism>
<keyword evidence="3" id="KW-1185">Reference proteome</keyword>
<gene>
    <name evidence="2" type="ORF">Q7C36_013669</name>
</gene>
<keyword evidence="1" id="KW-0732">Signal</keyword>
<comment type="caution">
    <text evidence="2">The sequence shown here is derived from an EMBL/GenBank/DDBJ whole genome shotgun (WGS) entry which is preliminary data.</text>
</comment>
<dbReference type="AlphaFoldDB" id="A0AA88MID7"/>
<evidence type="ECO:0000256" key="1">
    <source>
        <dbReference type="SAM" id="SignalP"/>
    </source>
</evidence>
<dbReference type="Proteomes" id="UP001187315">
    <property type="component" value="Unassembled WGS sequence"/>
</dbReference>
<evidence type="ECO:0000313" key="3">
    <source>
        <dbReference type="Proteomes" id="UP001187315"/>
    </source>
</evidence>
<sequence length="148" mass="16830">MNAVSGFIFLLSVIANCHFLPLTEFDLDFQEIENLGKSYQHCPVNCPERNSTLSTTKSQNSECQCFIFPHDMNCTHQVIEHGLRKLNIVCNSSDTQTHKTCRILERLMEMNIVGTNQSLCGTLVSPRHIMNYIRMVHQKSNSIIASKV</sequence>
<feature type="chain" id="PRO_5041654684" evidence="1">
    <location>
        <begin position="20"/>
        <end position="148"/>
    </location>
</feature>
<proteinExistence type="predicted"/>
<name>A0AA88MID7_TACVA</name>
<evidence type="ECO:0000313" key="2">
    <source>
        <dbReference type="EMBL" id="KAK2838855.1"/>
    </source>
</evidence>
<feature type="signal peptide" evidence="1">
    <location>
        <begin position="1"/>
        <end position="19"/>
    </location>
</feature>
<reference evidence="2" key="1">
    <citation type="submission" date="2023-08" db="EMBL/GenBank/DDBJ databases">
        <title>Pelteobagrus vachellii genome.</title>
        <authorList>
            <person name="Liu H."/>
        </authorList>
    </citation>
    <scope>NUCLEOTIDE SEQUENCE</scope>
    <source>
        <strain evidence="2">PRFRI_2022a</strain>
        <tissue evidence="2">Muscle</tissue>
    </source>
</reference>
<dbReference type="EMBL" id="JAVHJS010000013">
    <property type="protein sequence ID" value="KAK2838855.1"/>
    <property type="molecule type" value="Genomic_DNA"/>
</dbReference>
<accession>A0AA88MID7</accession>
<protein>
    <submittedName>
        <fullName evidence="2">Uncharacterized protein</fullName>
    </submittedName>
</protein>